<dbReference type="PANTHER" id="PTHR11071">
    <property type="entry name" value="PEPTIDYL-PROLYL CIS-TRANS ISOMERASE"/>
    <property type="match status" value="1"/>
</dbReference>
<evidence type="ECO:0000259" key="1">
    <source>
        <dbReference type="PROSITE" id="PS50072"/>
    </source>
</evidence>
<evidence type="ECO:0000313" key="3">
    <source>
        <dbReference type="Proteomes" id="UP000261660"/>
    </source>
</evidence>
<dbReference type="GeneTree" id="ENSGT00940000157954"/>
<dbReference type="Proteomes" id="UP000261660">
    <property type="component" value="Unplaced"/>
</dbReference>
<dbReference type="GO" id="GO:0003755">
    <property type="term" value="F:peptidyl-prolyl cis-trans isomerase activity"/>
    <property type="evidence" value="ECO:0007669"/>
    <property type="project" value="InterPro"/>
</dbReference>
<feature type="domain" description="PPIase cyclophilin-type" evidence="1">
    <location>
        <begin position="11"/>
        <end position="64"/>
    </location>
</feature>
<keyword evidence="3" id="KW-1185">Reference proteome</keyword>
<dbReference type="AlphaFoldDB" id="A0A3Q3FSC4"/>
<evidence type="ECO:0000313" key="2">
    <source>
        <dbReference type="Ensembl" id="ENSLBEP00000022364.1"/>
    </source>
</evidence>
<dbReference type="Gene3D" id="2.40.100.10">
    <property type="entry name" value="Cyclophilin-like"/>
    <property type="match status" value="1"/>
</dbReference>
<dbReference type="PANTHER" id="PTHR11071:SF292">
    <property type="entry name" value="PEPTIDYL-PROLYL CIS-TRANS ISOMERASE G"/>
    <property type="match status" value="1"/>
</dbReference>
<dbReference type="InterPro" id="IPR029000">
    <property type="entry name" value="Cyclophilin-like_dom_sf"/>
</dbReference>
<dbReference type="PROSITE" id="PS50072">
    <property type="entry name" value="CSA_PPIASE_2"/>
    <property type="match status" value="1"/>
</dbReference>
<reference evidence="2" key="1">
    <citation type="submission" date="2025-08" db="UniProtKB">
        <authorList>
            <consortium name="Ensembl"/>
        </authorList>
    </citation>
    <scope>IDENTIFICATION</scope>
</reference>
<dbReference type="SUPFAM" id="SSF50891">
    <property type="entry name" value="Cyclophilin-like"/>
    <property type="match status" value="1"/>
</dbReference>
<proteinExistence type="predicted"/>
<sequence>MGIKVQRTRCFLDIGISNVLVGRVVVELFSDVCPKTCENFRCLCTGEYFLSSHKNKMENSKFLKEANLSMEAFLKMRALLLNTTRSTCCLWQTEAKILMDHSFSCKHLICFTL</sequence>
<dbReference type="GO" id="GO:0016018">
    <property type="term" value="F:cyclosporin A binding"/>
    <property type="evidence" value="ECO:0007669"/>
    <property type="project" value="TreeGrafter"/>
</dbReference>
<reference evidence="2" key="2">
    <citation type="submission" date="2025-09" db="UniProtKB">
        <authorList>
            <consortium name="Ensembl"/>
        </authorList>
    </citation>
    <scope>IDENTIFICATION</scope>
</reference>
<dbReference type="Ensembl" id="ENSLBET00000023543.1">
    <property type="protein sequence ID" value="ENSLBEP00000022364.1"/>
    <property type="gene ID" value="ENSLBEG00000017143.1"/>
</dbReference>
<dbReference type="InterPro" id="IPR002130">
    <property type="entry name" value="Cyclophilin-type_PPIase_dom"/>
</dbReference>
<dbReference type="GO" id="GO:0005739">
    <property type="term" value="C:mitochondrion"/>
    <property type="evidence" value="ECO:0007669"/>
    <property type="project" value="TreeGrafter"/>
</dbReference>
<dbReference type="Pfam" id="PF00160">
    <property type="entry name" value="Pro_isomerase"/>
    <property type="match status" value="1"/>
</dbReference>
<accession>A0A3Q3FSC4</accession>
<name>A0A3Q3FSC4_9LABR</name>
<organism evidence="2 3">
    <name type="scientific">Labrus bergylta</name>
    <name type="common">ballan wrasse</name>
    <dbReference type="NCBI Taxonomy" id="56723"/>
    <lineage>
        <taxon>Eukaryota</taxon>
        <taxon>Metazoa</taxon>
        <taxon>Chordata</taxon>
        <taxon>Craniata</taxon>
        <taxon>Vertebrata</taxon>
        <taxon>Euteleostomi</taxon>
        <taxon>Actinopterygii</taxon>
        <taxon>Neopterygii</taxon>
        <taxon>Teleostei</taxon>
        <taxon>Neoteleostei</taxon>
        <taxon>Acanthomorphata</taxon>
        <taxon>Eupercaria</taxon>
        <taxon>Labriformes</taxon>
        <taxon>Labridae</taxon>
        <taxon>Labrus</taxon>
    </lineage>
</organism>
<dbReference type="GO" id="GO:0006457">
    <property type="term" value="P:protein folding"/>
    <property type="evidence" value="ECO:0007669"/>
    <property type="project" value="TreeGrafter"/>
</dbReference>
<protein>
    <submittedName>
        <fullName evidence="2">Peptidylprolyl isomerase G</fullName>
    </submittedName>
</protein>